<keyword evidence="2" id="KW-1185">Reference proteome</keyword>
<reference evidence="1 2" key="1">
    <citation type="journal article" date="2018" name="Genome Biol. Evol.">
        <title>Multiple Roots of Fruiting Body Formation in Amoebozoa.</title>
        <authorList>
            <person name="Hillmann F."/>
            <person name="Forbes G."/>
            <person name="Novohradska S."/>
            <person name="Ferling I."/>
            <person name="Riege K."/>
            <person name="Groth M."/>
            <person name="Westermann M."/>
            <person name="Marz M."/>
            <person name="Spaller T."/>
            <person name="Winckler T."/>
            <person name="Schaap P."/>
            <person name="Glockner G."/>
        </authorList>
    </citation>
    <scope>NUCLEOTIDE SEQUENCE [LARGE SCALE GENOMIC DNA]</scope>
    <source>
        <strain evidence="1 2">Jena</strain>
    </source>
</reference>
<protein>
    <submittedName>
        <fullName evidence="1">Uncharacterized protein</fullName>
    </submittedName>
</protein>
<proteinExistence type="predicted"/>
<dbReference type="EMBL" id="MDYQ01000069">
    <property type="protein sequence ID" value="PRP84095.1"/>
    <property type="molecule type" value="Genomic_DNA"/>
</dbReference>
<sequence length="609" mass="71030">MSIGHQGNIICNTKVSWCSWLSHMPHTHRVPGSIPGETMIFDFCPSDFPTLRDAASKTINSRIPYHRRWWRHKKQLPAYSREVVQWWMSNIREPTWEEARDAAQRDDVDMIDLIGWDNSQTSIRHRHLSKPGWSSATLLLEAIAKGSRQTIIACHRREDISQCFSAQSFELMQLWQKLGEEGNLDMMRWICNEQAVDGLPFIVWPDHVSCGSYDCVRDAAKAGHRHVIHWLKERGDIDEYTVDELYKGAAEGGRLDLLVWLGDHGMHCDVTRGEITLDYFAGSLALFEWAVRHNVPHVEHISVYSSALSAGCTEYCFENQFNLTFENVQSDVCLNHENYEAIQLAIDHGYLTRQRQIHFKSTNEQFELIKWLHERNVLHSKFYESAMQNDHLDVLQWAAEKGYFTRSSYDHRIYRKMSVETTEWLMRRSLSTKPSTLGKRHVMDRNIEPMEWMLQRKWKKSEEEVQRWFEREERDHRRVADAPVGARRRALNTTCNTRQFVILVAEDQSVSLTVKYLRRVATDNWPHSLDVIGMVSPGIEPGTLCVLGISDDYFRMVYYNHKHHIEESSTSSLFLLSIQMKHNISEPLFQLNALETRYNSVGMKGNENS</sequence>
<name>A0A2P6NJF6_9EUKA</name>
<evidence type="ECO:0000313" key="2">
    <source>
        <dbReference type="Proteomes" id="UP000241769"/>
    </source>
</evidence>
<gene>
    <name evidence="1" type="ORF">PROFUN_04086</name>
</gene>
<dbReference type="AlphaFoldDB" id="A0A2P6NJF6"/>
<dbReference type="PANTHER" id="PTHR46586">
    <property type="entry name" value="ANKYRIN REPEAT-CONTAINING PROTEIN"/>
    <property type="match status" value="1"/>
</dbReference>
<dbReference type="PANTHER" id="PTHR46586:SF3">
    <property type="entry name" value="ANKYRIN REPEAT-CONTAINING PROTEIN"/>
    <property type="match status" value="1"/>
</dbReference>
<dbReference type="Proteomes" id="UP000241769">
    <property type="component" value="Unassembled WGS sequence"/>
</dbReference>
<accession>A0A2P6NJF6</accession>
<organism evidence="1 2">
    <name type="scientific">Planoprotostelium fungivorum</name>
    <dbReference type="NCBI Taxonomy" id="1890364"/>
    <lineage>
        <taxon>Eukaryota</taxon>
        <taxon>Amoebozoa</taxon>
        <taxon>Evosea</taxon>
        <taxon>Variosea</taxon>
        <taxon>Cavosteliida</taxon>
        <taxon>Cavosteliaceae</taxon>
        <taxon>Planoprotostelium</taxon>
    </lineage>
</organism>
<dbReference type="InParanoid" id="A0A2P6NJF6"/>
<comment type="caution">
    <text evidence="1">The sequence shown here is derived from an EMBL/GenBank/DDBJ whole genome shotgun (WGS) entry which is preliminary data.</text>
</comment>
<dbReference type="InterPro" id="IPR052050">
    <property type="entry name" value="SecEffector_AnkRepeat"/>
</dbReference>
<evidence type="ECO:0000313" key="1">
    <source>
        <dbReference type="EMBL" id="PRP84095.1"/>
    </source>
</evidence>